<sequence>MGKWAKRILLGMLVLTLVSGIGTYVFVKRAVVEMFGGNTQIAEPLPRAADAGPVFITNVHVLAPAADMFLEQQTVGIKDEKITFVGADAPIPKDAQVIDGRGKYLVPGFTDSHVHLWRSENDLLLYVANGVTQIREMHGTERHLRWRSEIEQGRLGPDLFVVAAQLATYDFFEGLWIELTAERNVVRSQNDVQSAVATLKSKRYDAIKASSFLSLPGYQWASEQSEEQQIPLTGHIPLDASLEDLWASDQGEVAHVEEFVKALDREFGGYRHDSTEDFLAFVREKSAEVARRVADRNIAVTSTLSIIQSFSAQQMDLKPTLAGVELEYVNPGLAEGQAMGWLPETNRYRLADQYKTTGWKDRQGAYWAAYAEAQQILFEALRNAGVRMMAGTDANVPVMVPGFSLHGEMQAMQEAGMTTAEVLASATTIPATWMNWKAGQIRTGYAANLVLLRENPLADIAATRSIETVFVNGHVLVRTRLDQLLESVRTANDASRQESLDFIR</sequence>
<feature type="domain" description="Amidohydrolase-related" evidence="1">
    <location>
        <begin position="378"/>
        <end position="475"/>
    </location>
</feature>
<dbReference type="PANTHER" id="PTHR43135">
    <property type="entry name" value="ALPHA-D-RIBOSE 1-METHYLPHOSPHONATE 5-TRIPHOSPHATE DIPHOSPHATASE"/>
    <property type="match status" value="1"/>
</dbReference>
<evidence type="ECO:0000259" key="1">
    <source>
        <dbReference type="Pfam" id="PF01979"/>
    </source>
</evidence>
<keyword evidence="3" id="KW-1185">Reference proteome</keyword>
<dbReference type="OrthoDB" id="9782972at2"/>
<reference evidence="3" key="1">
    <citation type="submission" date="2016-11" db="EMBL/GenBank/DDBJ databases">
        <authorList>
            <person name="Varghese N."/>
            <person name="Submissions S."/>
        </authorList>
    </citation>
    <scope>NUCLEOTIDE SEQUENCE [LARGE SCALE GENOMIC DNA]</scope>
    <source>
        <strain evidence="3">DSM 22363</strain>
    </source>
</reference>
<dbReference type="GO" id="GO:0016810">
    <property type="term" value="F:hydrolase activity, acting on carbon-nitrogen (but not peptide) bonds"/>
    <property type="evidence" value="ECO:0007669"/>
    <property type="project" value="InterPro"/>
</dbReference>
<dbReference type="PANTHER" id="PTHR43135:SF3">
    <property type="entry name" value="ALPHA-D-RIBOSE 1-METHYLPHOSPHONATE 5-TRIPHOSPHATE DIPHOSPHATASE"/>
    <property type="match status" value="1"/>
</dbReference>
<proteinExistence type="predicted"/>
<dbReference type="SUPFAM" id="SSF51556">
    <property type="entry name" value="Metallo-dependent hydrolases"/>
    <property type="match status" value="1"/>
</dbReference>
<dbReference type="RefSeq" id="WP_074203785.1">
    <property type="nucleotide sequence ID" value="NZ_FSQW01000001.1"/>
</dbReference>
<evidence type="ECO:0000313" key="2">
    <source>
        <dbReference type="EMBL" id="SIN60873.1"/>
    </source>
</evidence>
<dbReference type="InterPro" id="IPR006680">
    <property type="entry name" value="Amidohydro-rel"/>
</dbReference>
<dbReference type="Gene3D" id="2.30.40.10">
    <property type="entry name" value="Urease, subunit C, domain 1"/>
    <property type="match status" value="2"/>
</dbReference>
<dbReference type="EMBL" id="FSQW01000001">
    <property type="protein sequence ID" value="SIN60873.1"/>
    <property type="molecule type" value="Genomic_DNA"/>
</dbReference>
<dbReference type="Gene3D" id="3.20.20.140">
    <property type="entry name" value="Metal-dependent hydrolases"/>
    <property type="match status" value="2"/>
</dbReference>
<dbReference type="InterPro" id="IPR011059">
    <property type="entry name" value="Metal-dep_hydrolase_composite"/>
</dbReference>
<dbReference type="Proteomes" id="UP000185192">
    <property type="component" value="Unassembled WGS sequence"/>
</dbReference>
<dbReference type="SUPFAM" id="SSF51338">
    <property type="entry name" value="Composite domain of metallo-dependent hydrolases"/>
    <property type="match status" value="1"/>
</dbReference>
<dbReference type="InterPro" id="IPR032466">
    <property type="entry name" value="Metal_Hydrolase"/>
</dbReference>
<dbReference type="STRING" id="1123272.SAMN02745824_0761"/>
<accession>A0A1N6CQQ1</accession>
<dbReference type="Pfam" id="PF01979">
    <property type="entry name" value="Amidohydro_1"/>
    <property type="match status" value="1"/>
</dbReference>
<organism evidence="2 3">
    <name type="scientific">Parasphingorhabdus marina DSM 22363</name>
    <dbReference type="NCBI Taxonomy" id="1123272"/>
    <lineage>
        <taxon>Bacteria</taxon>
        <taxon>Pseudomonadati</taxon>
        <taxon>Pseudomonadota</taxon>
        <taxon>Alphaproteobacteria</taxon>
        <taxon>Sphingomonadales</taxon>
        <taxon>Sphingomonadaceae</taxon>
        <taxon>Parasphingorhabdus</taxon>
    </lineage>
</organism>
<gene>
    <name evidence="2" type="ORF">SAMN02745824_0761</name>
</gene>
<name>A0A1N6CQQ1_9SPHN</name>
<dbReference type="InterPro" id="IPR051781">
    <property type="entry name" value="Metallo-dep_Hydrolase"/>
</dbReference>
<protein>
    <submittedName>
        <fullName evidence="2">Imidazolonepropionase</fullName>
    </submittedName>
</protein>
<dbReference type="AlphaFoldDB" id="A0A1N6CQQ1"/>
<evidence type="ECO:0000313" key="3">
    <source>
        <dbReference type="Proteomes" id="UP000185192"/>
    </source>
</evidence>